<reference evidence="2" key="1">
    <citation type="submission" date="2023-06" db="EMBL/GenBank/DDBJ databases">
        <authorList>
            <person name="Kurt Z."/>
        </authorList>
    </citation>
    <scope>NUCLEOTIDE SEQUENCE</scope>
</reference>
<dbReference type="Proteomes" id="UP001642409">
    <property type="component" value="Unassembled WGS sequence"/>
</dbReference>
<evidence type="ECO:0000313" key="4">
    <source>
        <dbReference type="Proteomes" id="UP001642409"/>
    </source>
</evidence>
<dbReference type="EMBL" id="CAXDID020000078">
    <property type="protein sequence ID" value="CAL6017456.1"/>
    <property type="molecule type" value="Genomic_DNA"/>
</dbReference>
<proteinExistence type="predicted"/>
<evidence type="ECO:0000256" key="1">
    <source>
        <dbReference type="SAM" id="MobiDB-lite"/>
    </source>
</evidence>
<comment type="caution">
    <text evidence="2">The sequence shown here is derived from an EMBL/GenBank/DDBJ whole genome shotgun (WGS) entry which is preliminary data.</text>
</comment>
<gene>
    <name evidence="3" type="ORF">HINF_LOCUS26000</name>
    <name evidence="2" type="ORF">HINF_LOCUS28030</name>
</gene>
<sequence length="205" mass="23441">MQANYRKNLTIQVQEINLGNLTSPQPSGYIPHQFVKSPKYKKAIYFEEEIPIQKSLSPKRSQNNAQTQTGSTQTAFKLQKSNSFAPGFPETPFQNIPFKSDFKSDKMGKPPLPKLQKQDSVSNQVQLELLQSRNPHDSKKLGLMNNTSFGTKPKTLQPNYFSSAELVTVPEYEICYEAGLKRQWTINQWEHVNGKKLNQIISDEY</sequence>
<dbReference type="AlphaFoldDB" id="A0AA86PRW4"/>
<dbReference type="EMBL" id="CATOUU010000675">
    <property type="protein sequence ID" value="CAI9940385.1"/>
    <property type="molecule type" value="Genomic_DNA"/>
</dbReference>
<evidence type="ECO:0000313" key="2">
    <source>
        <dbReference type="EMBL" id="CAI9940385.1"/>
    </source>
</evidence>
<protein>
    <submittedName>
        <fullName evidence="3">Hypothetical_protein</fullName>
    </submittedName>
</protein>
<accession>A0AA86PRW4</accession>
<reference evidence="3 4" key="2">
    <citation type="submission" date="2024-07" db="EMBL/GenBank/DDBJ databases">
        <authorList>
            <person name="Akdeniz Z."/>
        </authorList>
    </citation>
    <scope>NUCLEOTIDE SEQUENCE [LARGE SCALE GENOMIC DNA]</scope>
</reference>
<organism evidence="2">
    <name type="scientific">Hexamita inflata</name>
    <dbReference type="NCBI Taxonomy" id="28002"/>
    <lineage>
        <taxon>Eukaryota</taxon>
        <taxon>Metamonada</taxon>
        <taxon>Diplomonadida</taxon>
        <taxon>Hexamitidae</taxon>
        <taxon>Hexamitinae</taxon>
        <taxon>Hexamita</taxon>
    </lineage>
</organism>
<evidence type="ECO:0000313" key="3">
    <source>
        <dbReference type="EMBL" id="CAL6017456.1"/>
    </source>
</evidence>
<keyword evidence="4" id="KW-1185">Reference proteome</keyword>
<name>A0AA86PRW4_9EUKA</name>
<feature type="region of interest" description="Disordered" evidence="1">
    <location>
        <begin position="55"/>
        <end position="74"/>
    </location>
</feature>